<evidence type="ECO:0000313" key="2">
    <source>
        <dbReference type="EMBL" id="GAA3549973.1"/>
    </source>
</evidence>
<keyword evidence="3" id="KW-1185">Reference proteome</keyword>
<reference evidence="3" key="1">
    <citation type="journal article" date="2019" name="Int. J. Syst. Evol. Microbiol.">
        <title>The Global Catalogue of Microorganisms (GCM) 10K type strain sequencing project: providing services to taxonomists for standard genome sequencing and annotation.</title>
        <authorList>
            <consortium name="The Broad Institute Genomics Platform"/>
            <consortium name="The Broad Institute Genome Sequencing Center for Infectious Disease"/>
            <person name="Wu L."/>
            <person name="Ma J."/>
        </authorList>
    </citation>
    <scope>NUCLEOTIDE SEQUENCE [LARGE SCALE GENOMIC DNA]</scope>
    <source>
        <strain evidence="3">JCM 16540</strain>
    </source>
</reference>
<organism evidence="2 3">
    <name type="scientific">Microlunatus spumicola</name>
    <dbReference type="NCBI Taxonomy" id="81499"/>
    <lineage>
        <taxon>Bacteria</taxon>
        <taxon>Bacillati</taxon>
        <taxon>Actinomycetota</taxon>
        <taxon>Actinomycetes</taxon>
        <taxon>Propionibacteriales</taxon>
        <taxon>Propionibacteriaceae</taxon>
        <taxon>Microlunatus</taxon>
    </lineage>
</organism>
<dbReference type="InterPro" id="IPR017850">
    <property type="entry name" value="Alkaline_phosphatase_core_sf"/>
</dbReference>
<dbReference type="EMBL" id="BAAAYR010000001">
    <property type="protein sequence ID" value="GAA3549973.1"/>
    <property type="molecule type" value="Genomic_DNA"/>
</dbReference>
<feature type="region of interest" description="Disordered" evidence="1">
    <location>
        <begin position="1"/>
        <end position="29"/>
    </location>
</feature>
<dbReference type="Proteomes" id="UP001500767">
    <property type="component" value="Unassembled WGS sequence"/>
</dbReference>
<dbReference type="Pfam" id="PF01663">
    <property type="entry name" value="Phosphodiest"/>
    <property type="match status" value="1"/>
</dbReference>
<protein>
    <submittedName>
        <fullName evidence="2">Alkaline phosphatase family protein</fullName>
    </submittedName>
</protein>
<dbReference type="InterPro" id="IPR002591">
    <property type="entry name" value="Phosphodiest/P_Trfase"/>
</dbReference>
<comment type="caution">
    <text evidence="2">The sequence shown here is derived from an EMBL/GenBank/DDBJ whole genome shotgun (WGS) entry which is preliminary data.</text>
</comment>
<dbReference type="PANTHER" id="PTHR10151:SF120">
    <property type="entry name" value="BIS(5'-ADENOSYL)-TRIPHOSPHATASE"/>
    <property type="match status" value="1"/>
</dbReference>
<gene>
    <name evidence="2" type="ORF">GCM10022197_00990</name>
</gene>
<dbReference type="Gene3D" id="3.40.720.10">
    <property type="entry name" value="Alkaline Phosphatase, subunit A"/>
    <property type="match status" value="1"/>
</dbReference>
<evidence type="ECO:0000256" key="1">
    <source>
        <dbReference type="SAM" id="MobiDB-lite"/>
    </source>
</evidence>
<proteinExistence type="predicted"/>
<dbReference type="SUPFAM" id="SSF53649">
    <property type="entry name" value="Alkaline phosphatase-like"/>
    <property type="match status" value="1"/>
</dbReference>
<accession>A0ABP6WCR3</accession>
<dbReference type="PANTHER" id="PTHR10151">
    <property type="entry name" value="ECTONUCLEOTIDE PYROPHOSPHATASE/PHOSPHODIESTERASE"/>
    <property type="match status" value="1"/>
</dbReference>
<name>A0ABP6WCR3_9ACTN</name>
<evidence type="ECO:0000313" key="3">
    <source>
        <dbReference type="Proteomes" id="UP001500767"/>
    </source>
</evidence>
<sequence>MTGTAPVGPGSPEAPAGASTPARPEPLVPAYGRSTLADLLPSVGHHLDVPGCDADVLGLPAANRYVVLLVDGLGHDLVVRAADRAPWLAARLGDRPLTSGVPSTTVTSLTSLGTGLPPGQHGLVGITSRVPSTGEVLNALSWESDLVPEAHQPNATMFERAAAAGVAVSSVALQRFARTGLTQAALRGPRFVPFPSEKDTQLRIDLIADAASRGQRTLVYAYERELDHTGHAKGCGSAAWLDQLTRIDGVLARLRDALPSDVVLLVTGDHGMVDVPADRRLVIEDEPELAAGVDVVAGEARFRHLYVDRDTPAAVARRWRSRLDGRAWVRTRDEAIDEGWFGPVRDDVRERYGDVVAAPTGDWAFMTRTFPQEMELVGMHASLTPVEMRVPLVVATGTTGR</sequence>